<gene>
    <name evidence="3" type="ORF">B7463_g8123</name>
</gene>
<organism evidence="3 4">
    <name type="scientific">Scytalidium lignicola</name>
    <name type="common">Hyphomycete</name>
    <dbReference type="NCBI Taxonomy" id="5539"/>
    <lineage>
        <taxon>Eukaryota</taxon>
        <taxon>Fungi</taxon>
        <taxon>Dikarya</taxon>
        <taxon>Ascomycota</taxon>
        <taxon>Pezizomycotina</taxon>
        <taxon>Leotiomycetes</taxon>
        <taxon>Leotiomycetes incertae sedis</taxon>
        <taxon>Scytalidium</taxon>
    </lineage>
</organism>
<evidence type="ECO:0000256" key="1">
    <source>
        <dbReference type="SAM" id="MobiDB-lite"/>
    </source>
</evidence>
<feature type="compositionally biased region" description="Pro residues" evidence="1">
    <location>
        <begin position="124"/>
        <end position="135"/>
    </location>
</feature>
<sequence>MRAMLFVSICVWQAGDVSAKARAIVTAFWLDTAVDLNSENAPQAAEPRIKHLLLHNNHLAAKRGGKETSPASVAWPAVARLLDPALKPECSWQAGTGATQKAEYSGTQAPHLHAPSPGRASVAPPNPLNPLNPLNPSPSDCSVARFGAIVRLVYTDNTMIDTVISQLAERIFGNSWGAKRDGATATLLHDKRMAKGRVGHARRTTIGDEDAQF</sequence>
<accession>A0A3E2H4B5</accession>
<dbReference type="Proteomes" id="UP000258309">
    <property type="component" value="Unassembled WGS sequence"/>
</dbReference>
<feature type="non-terminal residue" evidence="3">
    <location>
        <position position="1"/>
    </location>
</feature>
<feature type="region of interest" description="Disordered" evidence="1">
    <location>
        <begin position="97"/>
        <end position="135"/>
    </location>
</feature>
<feature type="chain" id="PRO_5017587246" evidence="2">
    <location>
        <begin position="20"/>
        <end position="213"/>
    </location>
</feature>
<evidence type="ECO:0000313" key="3">
    <source>
        <dbReference type="EMBL" id="RFU28219.1"/>
    </source>
</evidence>
<comment type="caution">
    <text evidence="3">The sequence shown here is derived from an EMBL/GenBank/DDBJ whole genome shotgun (WGS) entry which is preliminary data.</text>
</comment>
<name>A0A3E2H4B5_SCYLI</name>
<feature type="signal peptide" evidence="2">
    <location>
        <begin position="1"/>
        <end position="19"/>
    </location>
</feature>
<evidence type="ECO:0000313" key="4">
    <source>
        <dbReference type="Proteomes" id="UP000258309"/>
    </source>
</evidence>
<dbReference type="AlphaFoldDB" id="A0A3E2H4B5"/>
<evidence type="ECO:0000256" key="2">
    <source>
        <dbReference type="SAM" id="SignalP"/>
    </source>
</evidence>
<keyword evidence="4" id="KW-1185">Reference proteome</keyword>
<reference evidence="3 4" key="1">
    <citation type="submission" date="2018-05" db="EMBL/GenBank/DDBJ databases">
        <title>Draft genome sequence of Scytalidium lignicola DSM 105466, a ubiquitous saprotrophic fungus.</title>
        <authorList>
            <person name="Buettner E."/>
            <person name="Gebauer A.M."/>
            <person name="Hofrichter M."/>
            <person name="Liers C."/>
            <person name="Kellner H."/>
        </authorList>
    </citation>
    <scope>NUCLEOTIDE SEQUENCE [LARGE SCALE GENOMIC DNA]</scope>
    <source>
        <strain evidence="3 4">DSM 105466</strain>
    </source>
</reference>
<protein>
    <submittedName>
        <fullName evidence="3">Uncharacterized protein</fullName>
    </submittedName>
</protein>
<proteinExistence type="predicted"/>
<keyword evidence="2" id="KW-0732">Signal</keyword>
<feature type="non-terminal residue" evidence="3">
    <location>
        <position position="213"/>
    </location>
</feature>
<dbReference type="EMBL" id="NCSJ02000171">
    <property type="protein sequence ID" value="RFU28219.1"/>
    <property type="molecule type" value="Genomic_DNA"/>
</dbReference>